<dbReference type="GO" id="GO:0009098">
    <property type="term" value="P:L-leucine biosynthetic process"/>
    <property type="evidence" value="ECO:0007669"/>
    <property type="project" value="InterPro"/>
</dbReference>
<dbReference type="AlphaFoldDB" id="X1AXF9"/>
<protein>
    <recommendedName>
        <fullName evidence="7">Aconitase/3-isopropylmalate dehydratase large subunit alpha/beta/alpha domain-containing protein</fullName>
    </recommendedName>
</protein>
<dbReference type="InterPro" id="IPR011826">
    <property type="entry name" value="HAcnase/IPMdehydase_lsu_prok"/>
</dbReference>
<dbReference type="NCBIfam" id="TIGR02086">
    <property type="entry name" value="IPMI_arch"/>
    <property type="match status" value="1"/>
</dbReference>
<evidence type="ECO:0000313" key="8">
    <source>
        <dbReference type="EMBL" id="GAG73882.1"/>
    </source>
</evidence>
<dbReference type="NCBIfam" id="TIGR01343">
    <property type="entry name" value="hacA_fam"/>
    <property type="match status" value="1"/>
</dbReference>
<dbReference type="SUPFAM" id="SSF53732">
    <property type="entry name" value="Aconitase iron-sulfur domain"/>
    <property type="match status" value="1"/>
</dbReference>
<dbReference type="InterPro" id="IPR033941">
    <property type="entry name" value="IPMI_cat"/>
</dbReference>
<reference evidence="8" key="1">
    <citation type="journal article" date="2014" name="Front. Microbiol.">
        <title>High frequency of phylogenetically diverse reductive dehalogenase-homologous genes in deep subseafloor sedimentary metagenomes.</title>
        <authorList>
            <person name="Kawai M."/>
            <person name="Futagami T."/>
            <person name="Toyoda A."/>
            <person name="Takaki Y."/>
            <person name="Nishi S."/>
            <person name="Hori S."/>
            <person name="Arai W."/>
            <person name="Tsubouchi T."/>
            <person name="Morono Y."/>
            <person name="Uchiyama I."/>
            <person name="Ito T."/>
            <person name="Fujiyama A."/>
            <person name="Inagaki F."/>
            <person name="Takami H."/>
        </authorList>
    </citation>
    <scope>NUCLEOTIDE SEQUENCE</scope>
    <source>
        <strain evidence="8">Expedition CK06-06</strain>
    </source>
</reference>
<comment type="caution">
    <text evidence="8">The sequence shown here is derived from an EMBL/GenBank/DDBJ whole genome shotgun (WGS) entry which is preliminary data.</text>
</comment>
<evidence type="ECO:0000256" key="4">
    <source>
        <dbReference type="ARBA" id="ARBA00023004"/>
    </source>
</evidence>
<dbReference type="PANTHER" id="PTHR43822:SF22">
    <property type="entry name" value="ISOPROPYLMALATE_CITRAMALATE ISOMERASE LARGE SUBUNIT"/>
    <property type="match status" value="1"/>
</dbReference>
<evidence type="ECO:0000259" key="7">
    <source>
        <dbReference type="Pfam" id="PF00330"/>
    </source>
</evidence>
<organism evidence="8">
    <name type="scientific">marine sediment metagenome</name>
    <dbReference type="NCBI Taxonomy" id="412755"/>
    <lineage>
        <taxon>unclassified sequences</taxon>
        <taxon>metagenomes</taxon>
        <taxon>ecological metagenomes</taxon>
    </lineage>
</organism>
<name>X1AXF9_9ZZZZ</name>
<evidence type="ECO:0000256" key="1">
    <source>
        <dbReference type="ARBA" id="ARBA00022485"/>
    </source>
</evidence>
<keyword evidence="5" id="KW-0411">Iron-sulfur</keyword>
<evidence type="ECO:0000256" key="2">
    <source>
        <dbReference type="ARBA" id="ARBA00022605"/>
    </source>
</evidence>
<dbReference type="InterPro" id="IPR015931">
    <property type="entry name" value="Acnase/IPM_dHydase_lsu_aba_1/3"/>
</dbReference>
<evidence type="ECO:0000256" key="5">
    <source>
        <dbReference type="ARBA" id="ARBA00023014"/>
    </source>
</evidence>
<dbReference type="CDD" id="cd01583">
    <property type="entry name" value="IPMI"/>
    <property type="match status" value="1"/>
</dbReference>
<dbReference type="GO" id="GO:0051539">
    <property type="term" value="F:4 iron, 4 sulfur cluster binding"/>
    <property type="evidence" value="ECO:0007669"/>
    <property type="project" value="UniProtKB-KW"/>
</dbReference>
<evidence type="ECO:0000256" key="3">
    <source>
        <dbReference type="ARBA" id="ARBA00022723"/>
    </source>
</evidence>
<dbReference type="InterPro" id="IPR006251">
    <property type="entry name" value="Homoacnase/IPMdehydase_lsu"/>
</dbReference>
<keyword evidence="1" id="KW-0004">4Fe-4S</keyword>
<dbReference type="InterPro" id="IPR036008">
    <property type="entry name" value="Aconitase_4Fe-4S_dom"/>
</dbReference>
<gene>
    <name evidence="8" type="ORF">S01H4_02736</name>
</gene>
<dbReference type="Gene3D" id="3.30.499.10">
    <property type="entry name" value="Aconitase, domain 3"/>
    <property type="match status" value="2"/>
</dbReference>
<dbReference type="PROSITE" id="PS01244">
    <property type="entry name" value="ACONITASE_2"/>
    <property type="match status" value="1"/>
</dbReference>
<sequence>MSMTITEKILARASDRKSVSPGEIVEAKIDAAMIHDLTGPLAIHIFREIGAAKVWDPNKIVMVCDHQVPANSIDAAQNHMVLRKFASEQNIQNFYDIFEGICHQVVPEKGFALPGRLIVGADSHTTTYGALGCVSAGVGATDMAAVFATGKLWFRVPESIKIVLEKKLPRRVMAKDVILKIIGDLGAEGANYRSAEFTGPSMRNITMDGRMTMCNMGVEMGTKNAIVPPDEVTEKYLAGRAKQRYSALYSDPDAQYVETHTYDLSELEPQVACPHSVDNVKPVTEVGKIEIDQAFLGSCTNGRVEDLEAAAEVLRGKKVSKHVRLIVSPASRDVYRKALDSSLIKIFVEAGALVEAPCCAACMGAHVGILGPGEVCISASNRNFRGRQGSPESKVYLSSPATVAASAIKGVITDPRDV</sequence>
<dbReference type="GO" id="GO:0003861">
    <property type="term" value="F:3-isopropylmalate dehydratase activity"/>
    <property type="evidence" value="ECO:0007669"/>
    <property type="project" value="InterPro"/>
</dbReference>
<keyword evidence="3" id="KW-0479">Metal-binding</keyword>
<dbReference type="EMBL" id="BART01000622">
    <property type="protein sequence ID" value="GAG73882.1"/>
    <property type="molecule type" value="Genomic_DNA"/>
</dbReference>
<dbReference type="InterPro" id="IPR050067">
    <property type="entry name" value="IPM_dehydratase_rel_enz"/>
</dbReference>
<dbReference type="InterPro" id="IPR018136">
    <property type="entry name" value="Aconitase_4Fe-4S_BS"/>
</dbReference>
<dbReference type="PANTHER" id="PTHR43822">
    <property type="entry name" value="HOMOACONITASE, MITOCHONDRIAL-RELATED"/>
    <property type="match status" value="1"/>
</dbReference>
<feature type="domain" description="Aconitase/3-isopropylmalate dehydratase large subunit alpha/beta/alpha" evidence="7">
    <location>
        <begin position="8"/>
        <end position="285"/>
    </location>
</feature>
<keyword evidence="6" id="KW-0456">Lyase</keyword>
<dbReference type="InterPro" id="IPR001030">
    <property type="entry name" value="Acoase/IPM_deHydtase_lsu_aba"/>
</dbReference>
<dbReference type="GO" id="GO:0046872">
    <property type="term" value="F:metal ion binding"/>
    <property type="evidence" value="ECO:0007669"/>
    <property type="project" value="UniProtKB-KW"/>
</dbReference>
<accession>X1AXF9</accession>
<keyword evidence="4" id="KW-0408">Iron</keyword>
<keyword evidence="2" id="KW-0028">Amino-acid biosynthesis</keyword>
<dbReference type="Pfam" id="PF00330">
    <property type="entry name" value="Aconitase"/>
    <property type="match status" value="1"/>
</dbReference>
<evidence type="ECO:0000256" key="6">
    <source>
        <dbReference type="ARBA" id="ARBA00023239"/>
    </source>
</evidence>
<dbReference type="NCBIfam" id="NF001614">
    <property type="entry name" value="PRK00402.1"/>
    <property type="match status" value="1"/>
</dbReference>
<dbReference type="PROSITE" id="PS00450">
    <property type="entry name" value="ACONITASE_1"/>
    <property type="match status" value="1"/>
</dbReference>
<dbReference type="PRINTS" id="PR00415">
    <property type="entry name" value="ACONITASE"/>
</dbReference>
<proteinExistence type="inferred from homology"/>
<dbReference type="HAMAP" id="MF_01027">
    <property type="entry name" value="LeuC_type2"/>
    <property type="match status" value="1"/>
</dbReference>